<evidence type="ECO:0008006" key="3">
    <source>
        <dbReference type="Google" id="ProtNLM"/>
    </source>
</evidence>
<sequence length="104" mass="12061">MAYKLIDYKGQGFVVMGAAEFRRWQEHLDRRFDDSGDAGHAHLHVRVAGEDRRYPDVETYLAEFQVRDISEAEAQALARLFPVDHDAHTAWYGQHEIFQPFAGR</sequence>
<dbReference type="Proteomes" id="UP001595979">
    <property type="component" value="Unassembled WGS sequence"/>
</dbReference>
<protein>
    <recommendedName>
        <fullName evidence="3">GIY-YIG nuclease family protein</fullName>
    </recommendedName>
</protein>
<dbReference type="RefSeq" id="WP_380048191.1">
    <property type="nucleotide sequence ID" value="NZ_JBHSOH010000006.1"/>
</dbReference>
<evidence type="ECO:0000313" key="1">
    <source>
        <dbReference type="EMBL" id="MFC5848300.1"/>
    </source>
</evidence>
<organism evidence="1 2">
    <name type="scientific">Deinococcus petrolearius</name>
    <dbReference type="NCBI Taxonomy" id="1751295"/>
    <lineage>
        <taxon>Bacteria</taxon>
        <taxon>Thermotogati</taxon>
        <taxon>Deinococcota</taxon>
        <taxon>Deinococci</taxon>
        <taxon>Deinococcales</taxon>
        <taxon>Deinococcaceae</taxon>
        <taxon>Deinococcus</taxon>
    </lineage>
</organism>
<dbReference type="EMBL" id="JBHSOH010000006">
    <property type="protein sequence ID" value="MFC5848300.1"/>
    <property type="molecule type" value="Genomic_DNA"/>
</dbReference>
<comment type="caution">
    <text evidence="1">The sequence shown here is derived from an EMBL/GenBank/DDBJ whole genome shotgun (WGS) entry which is preliminary data.</text>
</comment>
<accession>A0ABW1DI77</accession>
<keyword evidence="2" id="KW-1185">Reference proteome</keyword>
<gene>
    <name evidence="1" type="ORF">ACFPQ6_08240</name>
</gene>
<reference evidence="2" key="1">
    <citation type="journal article" date="2019" name="Int. J. Syst. Evol. Microbiol.">
        <title>The Global Catalogue of Microorganisms (GCM) 10K type strain sequencing project: providing services to taxonomists for standard genome sequencing and annotation.</title>
        <authorList>
            <consortium name="The Broad Institute Genomics Platform"/>
            <consortium name="The Broad Institute Genome Sequencing Center for Infectious Disease"/>
            <person name="Wu L."/>
            <person name="Ma J."/>
        </authorList>
    </citation>
    <scope>NUCLEOTIDE SEQUENCE [LARGE SCALE GENOMIC DNA]</scope>
    <source>
        <strain evidence="2">CGMCC 1.15053</strain>
    </source>
</reference>
<proteinExistence type="predicted"/>
<name>A0ABW1DI77_9DEIO</name>
<evidence type="ECO:0000313" key="2">
    <source>
        <dbReference type="Proteomes" id="UP001595979"/>
    </source>
</evidence>